<dbReference type="InterPro" id="IPR036652">
    <property type="entry name" value="YjeF_N_dom_sf"/>
</dbReference>
<feature type="region of interest" description="Disordered" evidence="5">
    <location>
        <begin position="161"/>
        <end position="281"/>
    </location>
</feature>
<keyword evidence="4" id="KW-0963">Cytoplasm</keyword>
<evidence type="ECO:0000256" key="5">
    <source>
        <dbReference type="SAM" id="MobiDB-lite"/>
    </source>
</evidence>
<dbReference type="PROSITE" id="PS51385">
    <property type="entry name" value="YJEF_N"/>
    <property type="match status" value="1"/>
</dbReference>
<reference evidence="8" key="1">
    <citation type="submission" date="2022-07" db="EMBL/GenBank/DDBJ databases">
        <title>Phylogenomic reconstructions and comparative analyses of Kickxellomycotina fungi.</title>
        <authorList>
            <person name="Reynolds N.K."/>
            <person name="Stajich J.E."/>
            <person name="Barry K."/>
            <person name="Grigoriev I.V."/>
            <person name="Crous P."/>
            <person name="Smith M.E."/>
        </authorList>
    </citation>
    <scope>NUCLEOTIDE SEQUENCE</scope>
    <source>
        <strain evidence="8">RSA 861</strain>
    </source>
</reference>
<evidence type="ECO:0000256" key="4">
    <source>
        <dbReference type="ARBA" id="ARBA00022490"/>
    </source>
</evidence>
<dbReference type="PANTHER" id="PTHR13612">
    <property type="entry name" value="ENHANCER OF MRNA-DECAPPING PROTEIN 3"/>
    <property type="match status" value="1"/>
</dbReference>
<feature type="compositionally biased region" description="Basic residues" evidence="5">
    <location>
        <begin position="232"/>
        <end position="241"/>
    </location>
</feature>
<dbReference type="OrthoDB" id="10030313at2759"/>
<dbReference type="SMART" id="SM01199">
    <property type="entry name" value="FDF"/>
    <property type="match status" value="1"/>
</dbReference>
<organism evidence="8 9">
    <name type="scientific">Tieghemiomyces parasiticus</name>
    <dbReference type="NCBI Taxonomy" id="78921"/>
    <lineage>
        <taxon>Eukaryota</taxon>
        <taxon>Fungi</taxon>
        <taxon>Fungi incertae sedis</taxon>
        <taxon>Zoopagomycota</taxon>
        <taxon>Kickxellomycotina</taxon>
        <taxon>Dimargaritomycetes</taxon>
        <taxon>Dimargaritales</taxon>
        <taxon>Dimargaritaceae</taxon>
        <taxon>Tieghemiomyces</taxon>
    </lineage>
</organism>
<feature type="compositionally biased region" description="Polar residues" evidence="5">
    <location>
        <begin position="547"/>
        <end position="557"/>
    </location>
</feature>
<evidence type="ECO:0000259" key="6">
    <source>
        <dbReference type="PROSITE" id="PS51385"/>
    </source>
</evidence>
<dbReference type="GO" id="GO:0033962">
    <property type="term" value="P:P-body assembly"/>
    <property type="evidence" value="ECO:0007669"/>
    <property type="project" value="TreeGrafter"/>
</dbReference>
<proteinExistence type="inferred from homology"/>
<dbReference type="Pfam" id="PF03853">
    <property type="entry name" value="YjeF_N"/>
    <property type="match status" value="1"/>
</dbReference>
<keyword evidence="9" id="KW-1185">Reference proteome</keyword>
<dbReference type="Gene3D" id="3.40.50.10260">
    <property type="entry name" value="YjeF N-terminal domain"/>
    <property type="match status" value="1"/>
</dbReference>
<feature type="region of interest" description="Disordered" evidence="5">
    <location>
        <begin position="545"/>
        <end position="568"/>
    </location>
</feature>
<comment type="similarity">
    <text evidence="2">Belongs to the EDC3 family.</text>
</comment>
<dbReference type="AlphaFoldDB" id="A0A9W7ZMG2"/>
<dbReference type="InterPro" id="IPR004443">
    <property type="entry name" value="YjeF_N_dom"/>
</dbReference>
<protein>
    <recommendedName>
        <fullName evidence="3">Enhancer of mRNA-decapping protein 3</fullName>
    </recommendedName>
</protein>
<feature type="region of interest" description="Disordered" evidence="5">
    <location>
        <begin position="127"/>
        <end position="146"/>
    </location>
</feature>
<feature type="compositionally biased region" description="Polar residues" evidence="5">
    <location>
        <begin position="406"/>
        <end position="428"/>
    </location>
</feature>
<dbReference type="PROSITE" id="PS51512">
    <property type="entry name" value="DFDF"/>
    <property type="match status" value="1"/>
</dbReference>
<feature type="domain" description="YjeF N-terminal" evidence="6">
    <location>
        <begin position="589"/>
        <end position="821"/>
    </location>
</feature>
<dbReference type="EMBL" id="JANBPT010001534">
    <property type="protein sequence ID" value="KAJ1906898.1"/>
    <property type="molecule type" value="Genomic_DNA"/>
</dbReference>
<feature type="compositionally biased region" description="Low complexity" evidence="5">
    <location>
        <begin position="429"/>
        <end position="443"/>
    </location>
</feature>
<evidence type="ECO:0000256" key="3">
    <source>
        <dbReference type="ARBA" id="ARBA00015797"/>
    </source>
</evidence>
<evidence type="ECO:0000256" key="1">
    <source>
        <dbReference type="ARBA" id="ARBA00004201"/>
    </source>
</evidence>
<name>A0A9W7ZMG2_9FUNG</name>
<dbReference type="Proteomes" id="UP001150569">
    <property type="component" value="Unassembled WGS sequence"/>
</dbReference>
<dbReference type="InterPro" id="IPR025762">
    <property type="entry name" value="DFDF"/>
</dbReference>
<evidence type="ECO:0000313" key="8">
    <source>
        <dbReference type="EMBL" id="KAJ1906898.1"/>
    </source>
</evidence>
<evidence type="ECO:0000313" key="9">
    <source>
        <dbReference type="Proteomes" id="UP001150569"/>
    </source>
</evidence>
<dbReference type="GO" id="GO:0031087">
    <property type="term" value="P:deadenylation-independent decapping of nuclear-transcribed mRNA"/>
    <property type="evidence" value="ECO:0007669"/>
    <property type="project" value="TreeGrafter"/>
</dbReference>
<evidence type="ECO:0000256" key="2">
    <source>
        <dbReference type="ARBA" id="ARBA00006610"/>
    </source>
</evidence>
<dbReference type="PANTHER" id="PTHR13612:SF0">
    <property type="entry name" value="ENHANCER OF MRNA-DECAPPING PROTEIN 3"/>
    <property type="match status" value="1"/>
</dbReference>
<feature type="region of interest" description="Disordered" evidence="5">
    <location>
        <begin position="753"/>
        <end position="782"/>
    </location>
</feature>
<dbReference type="GO" id="GO:0003729">
    <property type="term" value="F:mRNA binding"/>
    <property type="evidence" value="ECO:0007669"/>
    <property type="project" value="TreeGrafter"/>
</dbReference>
<feature type="compositionally biased region" description="Basic and acidic residues" evidence="5">
    <location>
        <begin position="363"/>
        <end position="379"/>
    </location>
</feature>
<comment type="subcellular location">
    <subcellularLocation>
        <location evidence="1">Cytoplasm</location>
        <location evidence="1">P-body</location>
    </subcellularLocation>
</comment>
<dbReference type="InterPro" id="IPR019050">
    <property type="entry name" value="FDF_dom"/>
</dbReference>
<comment type="caution">
    <text evidence="8">The sequence shown here is derived from an EMBL/GenBank/DDBJ whole genome shotgun (WGS) entry which is preliminary data.</text>
</comment>
<accession>A0A9W7ZMG2</accession>
<feature type="compositionally biased region" description="Polar residues" evidence="5">
    <location>
        <begin position="197"/>
        <end position="206"/>
    </location>
</feature>
<gene>
    <name evidence="8" type="primary">EDC3_1</name>
    <name evidence="8" type="ORF">IWQ60_011979</name>
</gene>
<dbReference type="Pfam" id="PF09532">
    <property type="entry name" value="FDF"/>
    <property type="match status" value="1"/>
</dbReference>
<evidence type="ECO:0000259" key="7">
    <source>
        <dbReference type="PROSITE" id="PS51512"/>
    </source>
</evidence>
<feature type="domain" description="DFDF" evidence="7">
    <location>
        <begin position="282"/>
        <end position="318"/>
    </location>
</feature>
<sequence length="843" mass="88799">MSEAFVGLNVCAVLKNGSTVTGMVDSIDPKTQVLTLVNAATVAKGGKARYVPNVRVPGADVMDIQIMSDPSGSEASSSDDDTAAPPPAAAEDSSAAYHWPGHEASYSAPVNPPPPAAVYHDPAILNVGQQRDGGRGGAPPANHHAAPAPLEQFDFQSFITGAKPARGQPPLPPSAHHVGRGAPGSYPTHGHPHHQAPQLNRYTAPSDSEGLFDDSEAAGDGYHSQSSTPYRSRQHQPRQPRRYQDHSGYGSPRPSASHGGMHTPNRGTPRKGYQRAAGSPWAEADVGQLKDVEFDFQSNLGRFDKQAVFEEIRSHDATDPETLLVNLNIKPGYVRAGSSLSSMVRNLAPHENVLDAAPTSGRAEGETEGDRDATTDHSPDGSPRYLGYSALQDSTSEEEDAEEQIGGTTPAGSVEQSPFSPVAQLNSISNGTSASSVTGSSNSSDDEVQVPVPERKASTQGRSRPAPGQGPSGAPTTRPRMASDWTGLQPGAIRILKRGQAVPPTEVTPAPLDLLAVLKGSTGSEAGRAAPAAALAAASRSLPMTPAVSQAPGSVLSTGPADTARPPASKTRFLSALGVPVPAVTRTQRAELDRLVTTDAGPSEEQIIENAGRSCATMCLQLLGGERRIQPKNHNAAPMVFVMCGNNRLGAIGLCATRHLLNHGCRVTVLVADRDRDLVRHVFYQQKLARAAGGALLDHVSELPDPFTAAPVDLIVDALLDPYQTVKRVAGEYPRQAMARLINWANDNRAPTLSLEVPSGHRPRRSVESGSTPDVPAGAGTTTVQPKWTLCFGAPSDALTSRAVTGELTLADVGIPHVLWKKAGVAQWRMPWGVDYLTPLEYC</sequence>
<dbReference type="Gene3D" id="2.30.30.100">
    <property type="match status" value="1"/>
</dbReference>
<dbReference type="SUPFAM" id="SSF64153">
    <property type="entry name" value="YjeF N-terminal domain-like"/>
    <property type="match status" value="1"/>
</dbReference>
<feature type="region of interest" description="Disordered" evidence="5">
    <location>
        <begin position="352"/>
        <end position="485"/>
    </location>
</feature>
<dbReference type="GO" id="GO:0000932">
    <property type="term" value="C:P-body"/>
    <property type="evidence" value="ECO:0007669"/>
    <property type="project" value="UniProtKB-SubCell"/>
</dbReference>
<feature type="region of interest" description="Disordered" evidence="5">
    <location>
        <begin position="68"/>
        <end position="94"/>
    </location>
</feature>